<gene>
    <name evidence="2" type="ORF">BpHYR1_039474</name>
</gene>
<accession>A0A3M7QTW2</accession>
<dbReference type="AlphaFoldDB" id="A0A3M7QTW2"/>
<proteinExistence type="predicted"/>
<keyword evidence="3" id="KW-1185">Reference proteome</keyword>
<comment type="caution">
    <text evidence="2">The sequence shown here is derived from an EMBL/GenBank/DDBJ whole genome shotgun (WGS) entry which is preliminary data.</text>
</comment>
<reference evidence="2 3" key="1">
    <citation type="journal article" date="2018" name="Sci. Rep.">
        <title>Genomic signatures of local adaptation to the degree of environmental predictability in rotifers.</title>
        <authorList>
            <person name="Franch-Gras L."/>
            <person name="Hahn C."/>
            <person name="Garcia-Roger E.M."/>
            <person name="Carmona M.J."/>
            <person name="Serra M."/>
            <person name="Gomez A."/>
        </authorList>
    </citation>
    <scope>NUCLEOTIDE SEQUENCE [LARGE SCALE GENOMIC DNA]</scope>
    <source>
        <strain evidence="2">HYR1</strain>
    </source>
</reference>
<evidence type="ECO:0000313" key="3">
    <source>
        <dbReference type="Proteomes" id="UP000276133"/>
    </source>
</evidence>
<organism evidence="2 3">
    <name type="scientific">Brachionus plicatilis</name>
    <name type="common">Marine rotifer</name>
    <name type="synonym">Brachionus muelleri</name>
    <dbReference type="NCBI Taxonomy" id="10195"/>
    <lineage>
        <taxon>Eukaryota</taxon>
        <taxon>Metazoa</taxon>
        <taxon>Spiralia</taxon>
        <taxon>Gnathifera</taxon>
        <taxon>Rotifera</taxon>
        <taxon>Eurotatoria</taxon>
        <taxon>Monogononta</taxon>
        <taxon>Pseudotrocha</taxon>
        <taxon>Ploima</taxon>
        <taxon>Brachionidae</taxon>
        <taxon>Brachionus</taxon>
    </lineage>
</organism>
<feature type="region of interest" description="Disordered" evidence="1">
    <location>
        <begin position="1"/>
        <end position="20"/>
    </location>
</feature>
<sequence length="104" mass="11953">MDGEAEPVRSGPKPTRDDKKFSKLALGGSIVTPECIGEIKQNRHEHVREVLLILIMKMLEERLLMNSDGEQNVKVNWMKTRRAVVDFSEVGSYVTELSRNWNRL</sequence>
<evidence type="ECO:0000256" key="1">
    <source>
        <dbReference type="SAM" id="MobiDB-lite"/>
    </source>
</evidence>
<dbReference type="EMBL" id="REGN01005201">
    <property type="protein sequence ID" value="RNA14395.1"/>
    <property type="molecule type" value="Genomic_DNA"/>
</dbReference>
<name>A0A3M7QTW2_BRAPC</name>
<evidence type="ECO:0000313" key="2">
    <source>
        <dbReference type="EMBL" id="RNA14395.1"/>
    </source>
</evidence>
<protein>
    <submittedName>
        <fullName evidence="2">Uncharacterized protein</fullName>
    </submittedName>
</protein>
<dbReference type="Proteomes" id="UP000276133">
    <property type="component" value="Unassembled WGS sequence"/>
</dbReference>